<comment type="caution">
    <text evidence="1">The sequence shown here is derived from an EMBL/GenBank/DDBJ whole genome shotgun (WGS) entry which is preliminary data.</text>
</comment>
<evidence type="ECO:0000313" key="2">
    <source>
        <dbReference type="Proteomes" id="UP001224890"/>
    </source>
</evidence>
<name>A0AAJ0B0A5_9PEZI</name>
<proteinExistence type="predicted"/>
<dbReference type="Proteomes" id="UP001224890">
    <property type="component" value="Unassembled WGS sequence"/>
</dbReference>
<reference evidence="1" key="1">
    <citation type="submission" date="2021-06" db="EMBL/GenBank/DDBJ databases">
        <title>Comparative genomics, transcriptomics and evolutionary studies reveal genomic signatures of adaptation to plant cell wall in hemibiotrophic fungi.</title>
        <authorList>
            <consortium name="DOE Joint Genome Institute"/>
            <person name="Baroncelli R."/>
            <person name="Diaz J.F."/>
            <person name="Benocci T."/>
            <person name="Peng M."/>
            <person name="Battaglia E."/>
            <person name="Haridas S."/>
            <person name="Andreopoulos W."/>
            <person name="Labutti K."/>
            <person name="Pangilinan J."/>
            <person name="Floch G.L."/>
            <person name="Makela M.R."/>
            <person name="Henrissat B."/>
            <person name="Grigoriev I.V."/>
            <person name="Crouch J.A."/>
            <person name="De Vries R.P."/>
            <person name="Sukno S.A."/>
            <person name="Thon M.R."/>
        </authorList>
    </citation>
    <scope>NUCLEOTIDE SEQUENCE</scope>
    <source>
        <strain evidence="1">CBS 193.32</strain>
    </source>
</reference>
<gene>
    <name evidence="1" type="ORF">BDP55DRAFT_751177</name>
</gene>
<dbReference type="AlphaFoldDB" id="A0AAJ0B0A5"/>
<dbReference type="GeneID" id="85465160"/>
<organism evidence="1 2">
    <name type="scientific">Colletotrichum godetiae</name>
    <dbReference type="NCBI Taxonomy" id="1209918"/>
    <lineage>
        <taxon>Eukaryota</taxon>
        <taxon>Fungi</taxon>
        <taxon>Dikarya</taxon>
        <taxon>Ascomycota</taxon>
        <taxon>Pezizomycotina</taxon>
        <taxon>Sordariomycetes</taxon>
        <taxon>Hypocreomycetidae</taxon>
        <taxon>Glomerellales</taxon>
        <taxon>Glomerellaceae</taxon>
        <taxon>Colletotrichum</taxon>
        <taxon>Colletotrichum acutatum species complex</taxon>
    </lineage>
</organism>
<dbReference type="EMBL" id="JAHMHR010000004">
    <property type="protein sequence ID" value="KAK1691399.1"/>
    <property type="molecule type" value="Genomic_DNA"/>
</dbReference>
<dbReference type="RefSeq" id="XP_060435094.1">
    <property type="nucleotide sequence ID" value="XM_060580634.1"/>
</dbReference>
<keyword evidence="2" id="KW-1185">Reference proteome</keyword>
<protein>
    <submittedName>
        <fullName evidence="1">Uncharacterized protein</fullName>
    </submittedName>
</protein>
<accession>A0AAJ0B0A5</accession>
<sequence length="355" mass="38657">MPGGSLLTSKSLLSRLCKEQCVTDKGGERKRGTDDDELVCLSPPYTHTSKCPDRVSNRSLFVSATSGRQWNSRLGPRATTTSRTSCDAQLDLRLAPPEENIDCAAGPEYHLHSHPHGLRLALARLPLALSLGWHGLECLDPGWAGLASLQACTGWRGTSGSGCTTDGTIPLHYPGPPRKTEVGMGTEYCDALSSRLLGCFVDWSNSLSLSFSPLQAVHDLANHPTYYLRALSLPSIPSFTPPRPRSHSLLFFARHCCCCFLLILLPSVACPRSILVIPKQATTLFATCLHSKAVASGRWFSCNGMHYTIEGGTREESHPLTHPQLGRSLPRYLEVGREARILSKSLSLSQSLSPR</sequence>
<evidence type="ECO:0000313" key="1">
    <source>
        <dbReference type="EMBL" id="KAK1691399.1"/>
    </source>
</evidence>